<dbReference type="EMBL" id="CP036348">
    <property type="protein sequence ID" value="QDV67951.1"/>
    <property type="molecule type" value="Genomic_DNA"/>
</dbReference>
<name>A0A518JQX6_9BACT</name>
<dbReference type="OrthoDB" id="273982at2"/>
<dbReference type="Proteomes" id="UP000315082">
    <property type="component" value="Chromosome"/>
</dbReference>
<sequence length="193" mass="21039">MTLIEPNTSAELIAGDPNTLALALRLVWQQDRFGHAIDVLQAGQRSPLLETVVDPAPTAWPRNTPLQQASLETIDGRLAILGVGLAGTSHWSLSLETLAGESVGLRIDCACRCTTAPESLGSQYRWADGIDCQTDAFAGILFRGDQVCVQVAPDDEKTVITCTADEKLCEIRPESLPNETPQTIRWCYQFLLM</sequence>
<evidence type="ECO:0000313" key="2">
    <source>
        <dbReference type="Proteomes" id="UP000315082"/>
    </source>
</evidence>
<evidence type="ECO:0000313" key="1">
    <source>
        <dbReference type="EMBL" id="QDV67951.1"/>
    </source>
</evidence>
<proteinExistence type="predicted"/>
<protein>
    <submittedName>
        <fullName evidence="1">Uncharacterized protein</fullName>
    </submittedName>
</protein>
<dbReference type="RefSeq" id="WP_145093000.1">
    <property type="nucleotide sequence ID" value="NZ_CP036348.1"/>
</dbReference>
<reference evidence="1 2" key="1">
    <citation type="submission" date="2019-02" db="EMBL/GenBank/DDBJ databases">
        <title>Deep-cultivation of Planctomycetes and their phenomic and genomic characterization uncovers novel biology.</title>
        <authorList>
            <person name="Wiegand S."/>
            <person name="Jogler M."/>
            <person name="Boedeker C."/>
            <person name="Pinto D."/>
            <person name="Vollmers J."/>
            <person name="Rivas-Marin E."/>
            <person name="Kohn T."/>
            <person name="Peeters S.H."/>
            <person name="Heuer A."/>
            <person name="Rast P."/>
            <person name="Oberbeckmann S."/>
            <person name="Bunk B."/>
            <person name="Jeske O."/>
            <person name="Meyerdierks A."/>
            <person name="Storesund J.E."/>
            <person name="Kallscheuer N."/>
            <person name="Luecker S."/>
            <person name="Lage O.M."/>
            <person name="Pohl T."/>
            <person name="Merkel B.J."/>
            <person name="Hornburger P."/>
            <person name="Mueller R.-W."/>
            <person name="Bruemmer F."/>
            <person name="Labrenz M."/>
            <person name="Spormann A.M."/>
            <person name="Op den Camp H."/>
            <person name="Overmann J."/>
            <person name="Amann R."/>
            <person name="Jetten M.S.M."/>
            <person name="Mascher T."/>
            <person name="Medema M.H."/>
            <person name="Devos D.P."/>
            <person name="Kaster A.-K."/>
            <person name="Ovreas L."/>
            <person name="Rohde M."/>
            <person name="Galperin M.Y."/>
            <person name="Jogler C."/>
        </authorList>
    </citation>
    <scope>NUCLEOTIDE SEQUENCE [LARGE SCALE GENOMIC DNA]</scope>
    <source>
        <strain evidence="1 2">Poly24</strain>
    </source>
</reference>
<keyword evidence="2" id="KW-1185">Reference proteome</keyword>
<dbReference type="AlphaFoldDB" id="A0A518JQX6"/>
<organism evidence="1 2">
    <name type="scientific">Rosistilla carotiformis</name>
    <dbReference type="NCBI Taxonomy" id="2528017"/>
    <lineage>
        <taxon>Bacteria</taxon>
        <taxon>Pseudomonadati</taxon>
        <taxon>Planctomycetota</taxon>
        <taxon>Planctomycetia</taxon>
        <taxon>Pirellulales</taxon>
        <taxon>Pirellulaceae</taxon>
        <taxon>Rosistilla</taxon>
    </lineage>
</organism>
<accession>A0A518JQX6</accession>
<dbReference type="KEGG" id="rcf:Poly24_16570"/>
<gene>
    <name evidence="1" type="ORF">Poly24_16570</name>
</gene>